<comment type="caution">
    <text evidence="6">Lacks conserved residue(s) required for the propagation of feature annotation.</text>
</comment>
<dbReference type="Proteomes" id="UP001409585">
    <property type="component" value="Unassembled WGS sequence"/>
</dbReference>
<evidence type="ECO:0000259" key="8">
    <source>
        <dbReference type="Pfam" id="PF00924"/>
    </source>
</evidence>
<gene>
    <name evidence="9" type="ORF">GCM10025791_14880</name>
</gene>
<name>A0AAV3U0N9_9ALTE</name>
<dbReference type="InterPro" id="IPR011066">
    <property type="entry name" value="MscS_channel_C_sf"/>
</dbReference>
<comment type="function">
    <text evidence="6">Mechanosensitive channel that participates in the regulation of osmotic pressure changes within the cell, opening in response to stretch forces in the membrane lipid bilayer, without the need for other proteins. Contributes to normal resistance to hypoosmotic shock. Forms an ion channel of 1.0 nanosiemens conductance with a slight preference for anions.</text>
</comment>
<comment type="subcellular location">
    <subcellularLocation>
        <location evidence="6">Cell inner membrane</location>
        <topology evidence="6">Multi-pass membrane protein</topology>
    </subcellularLocation>
    <subcellularLocation>
        <location evidence="1">Cell membrane</location>
        <topology evidence="1">Multi-pass membrane protein</topology>
    </subcellularLocation>
</comment>
<dbReference type="InterPro" id="IPR010920">
    <property type="entry name" value="LSM_dom_sf"/>
</dbReference>
<dbReference type="GO" id="GO:0005886">
    <property type="term" value="C:plasma membrane"/>
    <property type="evidence" value="ECO:0007669"/>
    <property type="project" value="UniProtKB-SubCell"/>
</dbReference>
<dbReference type="Gene3D" id="3.30.70.100">
    <property type="match status" value="1"/>
</dbReference>
<dbReference type="PANTHER" id="PTHR30221">
    <property type="entry name" value="SMALL-CONDUCTANCE MECHANOSENSITIVE CHANNEL"/>
    <property type="match status" value="1"/>
</dbReference>
<keyword evidence="3 6" id="KW-0812">Transmembrane</keyword>
<dbReference type="InterPro" id="IPR006685">
    <property type="entry name" value="MscS_channel_2nd"/>
</dbReference>
<evidence type="ECO:0000256" key="3">
    <source>
        <dbReference type="ARBA" id="ARBA00022692"/>
    </source>
</evidence>
<keyword evidence="6" id="KW-0997">Cell inner membrane</keyword>
<evidence type="ECO:0000313" key="9">
    <source>
        <dbReference type="EMBL" id="GAA4938086.1"/>
    </source>
</evidence>
<dbReference type="EMBL" id="BAABLX010000009">
    <property type="protein sequence ID" value="GAA4938086.1"/>
    <property type="molecule type" value="Genomic_DNA"/>
</dbReference>
<keyword evidence="2" id="KW-1003">Cell membrane</keyword>
<keyword evidence="6" id="KW-0813">Transport</keyword>
<evidence type="ECO:0000256" key="7">
    <source>
        <dbReference type="SAM" id="Coils"/>
    </source>
</evidence>
<feature type="coiled-coil region" evidence="7">
    <location>
        <begin position="285"/>
        <end position="319"/>
    </location>
</feature>
<protein>
    <recommendedName>
        <fullName evidence="6">Small-conductance mechanosensitive channel</fullName>
    </recommendedName>
</protein>
<reference evidence="10" key="1">
    <citation type="journal article" date="2019" name="Int. J. Syst. Evol. Microbiol.">
        <title>The Global Catalogue of Microorganisms (GCM) 10K type strain sequencing project: providing services to taxonomists for standard genome sequencing and annotation.</title>
        <authorList>
            <consortium name="The Broad Institute Genomics Platform"/>
            <consortium name="The Broad Institute Genome Sequencing Center for Infectious Disease"/>
            <person name="Wu L."/>
            <person name="Ma J."/>
        </authorList>
    </citation>
    <scope>NUCLEOTIDE SEQUENCE [LARGE SCALE GENOMIC DNA]</scope>
    <source>
        <strain evidence="10">JCM 19134</strain>
    </source>
</reference>
<evidence type="ECO:0000256" key="2">
    <source>
        <dbReference type="ARBA" id="ARBA00022475"/>
    </source>
</evidence>
<dbReference type="SUPFAM" id="SSF82689">
    <property type="entry name" value="Mechanosensitive channel protein MscS (YggB), C-terminal domain"/>
    <property type="match status" value="1"/>
</dbReference>
<keyword evidence="6" id="KW-0407">Ion channel</keyword>
<dbReference type="InterPro" id="IPR045275">
    <property type="entry name" value="MscS_archaea/bacteria_type"/>
</dbReference>
<comment type="similarity">
    <text evidence="6">Belongs to the MscS (TC 1.A.23) family.</text>
</comment>
<dbReference type="InterPro" id="IPR023408">
    <property type="entry name" value="MscS_beta-dom_sf"/>
</dbReference>
<comment type="caution">
    <text evidence="9">The sequence shown here is derived from an EMBL/GenBank/DDBJ whole genome shotgun (WGS) entry which is preliminary data.</text>
</comment>
<feature type="domain" description="Mechanosensitive ion channel MscS" evidence="8">
    <location>
        <begin position="97"/>
        <end position="150"/>
    </location>
</feature>
<proteinExistence type="inferred from homology"/>
<organism evidence="9 10">
    <name type="scientific">Halioxenophilus aromaticivorans</name>
    <dbReference type="NCBI Taxonomy" id="1306992"/>
    <lineage>
        <taxon>Bacteria</taxon>
        <taxon>Pseudomonadati</taxon>
        <taxon>Pseudomonadota</taxon>
        <taxon>Gammaproteobacteria</taxon>
        <taxon>Alteromonadales</taxon>
        <taxon>Alteromonadaceae</taxon>
        <taxon>Halioxenophilus</taxon>
    </lineage>
</organism>
<dbReference type="GO" id="GO:0008381">
    <property type="term" value="F:mechanosensitive monoatomic ion channel activity"/>
    <property type="evidence" value="ECO:0007669"/>
    <property type="project" value="InterPro"/>
</dbReference>
<keyword evidence="6" id="KW-0406">Ion transport</keyword>
<dbReference type="PANTHER" id="PTHR30221:SF18">
    <property type="entry name" value="SLL0590 PROTEIN"/>
    <property type="match status" value="1"/>
</dbReference>
<evidence type="ECO:0000256" key="6">
    <source>
        <dbReference type="RuleBase" id="RU369025"/>
    </source>
</evidence>
<dbReference type="AlphaFoldDB" id="A0AAV3U0N9"/>
<sequence length="351" mass="38810">MQLDQLGPWLWQQIPSVAGLFIVLLCTALVLRWLSKNAANHSQNRYKFQLAGLVVGFCGAVAFIATLPVSESLRNQLLTLLGLVVTAILTLSSTSIAGNAMAGLMLRLLSSYRPGDFVHVGDYFGRVTEQNLFHTEIQTEDRDLLTLPNLFMAANPVKVIHATGTIVTATVTLGYDVQRKHAQALLKTAAEETGLSDSFVLITNLGDFSVEYRVCGFLAEVKTLISARSNLRCKMLDTLHEAGVEIVSPNFMNQRQVPGPVIPAAHLHPIQSEQDTTPEQTLFDKAERAQQLEDLKDSLQEINEEIKSLEENAKGMSGTEHAEAQATIEQRVRRQKAIVRALEYFQSQLKQ</sequence>
<evidence type="ECO:0000256" key="4">
    <source>
        <dbReference type="ARBA" id="ARBA00022989"/>
    </source>
</evidence>
<comment type="subunit">
    <text evidence="6">Homoheptamer.</text>
</comment>
<keyword evidence="10" id="KW-1185">Reference proteome</keyword>
<evidence type="ECO:0000313" key="10">
    <source>
        <dbReference type="Proteomes" id="UP001409585"/>
    </source>
</evidence>
<evidence type="ECO:0000256" key="5">
    <source>
        <dbReference type="ARBA" id="ARBA00023136"/>
    </source>
</evidence>
<dbReference type="Pfam" id="PF00924">
    <property type="entry name" value="MS_channel_2nd"/>
    <property type="match status" value="1"/>
</dbReference>
<evidence type="ECO:0000256" key="1">
    <source>
        <dbReference type="ARBA" id="ARBA00004651"/>
    </source>
</evidence>
<keyword evidence="4 6" id="KW-1133">Transmembrane helix</keyword>
<dbReference type="Gene3D" id="2.30.30.60">
    <property type="match status" value="1"/>
</dbReference>
<keyword evidence="7" id="KW-0175">Coiled coil</keyword>
<feature type="transmembrane region" description="Helical" evidence="6">
    <location>
        <begin position="46"/>
        <end position="65"/>
    </location>
</feature>
<accession>A0AAV3U0N9</accession>
<dbReference type="RefSeq" id="WP_345419488.1">
    <property type="nucleotide sequence ID" value="NZ_AP031496.1"/>
</dbReference>
<feature type="transmembrane region" description="Helical" evidence="6">
    <location>
        <begin position="14"/>
        <end position="34"/>
    </location>
</feature>
<dbReference type="SUPFAM" id="SSF50182">
    <property type="entry name" value="Sm-like ribonucleoproteins"/>
    <property type="match status" value="1"/>
</dbReference>
<feature type="transmembrane region" description="Helical" evidence="6">
    <location>
        <begin position="77"/>
        <end position="104"/>
    </location>
</feature>
<keyword evidence="5 6" id="KW-0472">Membrane</keyword>